<keyword evidence="2" id="KW-1185">Reference proteome</keyword>
<comment type="caution">
    <text evidence="1">The sequence shown here is derived from an EMBL/GenBank/DDBJ whole genome shotgun (WGS) entry which is preliminary data.</text>
</comment>
<evidence type="ECO:0008006" key="3">
    <source>
        <dbReference type="Google" id="ProtNLM"/>
    </source>
</evidence>
<evidence type="ECO:0000313" key="2">
    <source>
        <dbReference type="Proteomes" id="UP001279681"/>
    </source>
</evidence>
<organism evidence="1 2">
    <name type="scientific">Candidatus Cetobacterium colombiensis</name>
    <dbReference type="NCBI Taxonomy" id="3073100"/>
    <lineage>
        <taxon>Bacteria</taxon>
        <taxon>Fusobacteriati</taxon>
        <taxon>Fusobacteriota</taxon>
        <taxon>Fusobacteriia</taxon>
        <taxon>Fusobacteriales</taxon>
        <taxon>Fusobacteriaceae</taxon>
        <taxon>Cetobacterium</taxon>
    </lineage>
</organism>
<evidence type="ECO:0000313" key="1">
    <source>
        <dbReference type="EMBL" id="MDX8336604.1"/>
    </source>
</evidence>
<accession>A0ABU4WBK7</accession>
<reference evidence="2" key="1">
    <citation type="submission" date="2023-07" db="EMBL/GenBank/DDBJ databases">
        <authorList>
            <person name="Colorado M.A."/>
            <person name="Villamil L.M."/>
            <person name="Melo J.F."/>
            <person name="Rodriguez J.A."/>
            <person name="Ruiz R.Y."/>
        </authorList>
    </citation>
    <scope>NUCLEOTIDE SEQUENCE [LARGE SCALE GENOMIC DNA]</scope>
    <source>
        <strain evidence="2">C33</strain>
    </source>
</reference>
<sequence length="456" mass="54050">MHSTMINILKTLYSTKISKENLAHNLEIKESGLLKNVNSINEFLKDLKVNQIEIENGVLKLKLTKNHWSKVFKKIDTLTFEEKVDYLYIKLVYYEFINLEEERKLLDISRSSINRCFTAVKELLENHGSHTIYSTGKGSKLVSLSEANKHIFIVKLMKLILEEDILTPIQRDLLNGMKDFLIKIRLTKLVAIYKCLKLPITTTLLSFLCALDIYSKRFQDNIYIIEESDEKKLEKIKRIKNVVDTIGGINFTERYKETLVYYMYSIAMNKHYYFEDRLNKSNDIIEELFKVTKIYCEDLKKFLLQQLYFGMVKKEFNIFILRNVELNSEDFILLNLFDKILEKYSQKLNICDKYLIISYLKKEIIKKNIIDIEKILIMVGEVNTLRQLSLEKELKFHFPKIKFSIDYNYLNLGKKNKKNYNLVIDDSKSTLREGDVFYRIKKAIERSIIRKIIIES</sequence>
<dbReference type="RefSeq" id="WP_320313989.1">
    <property type="nucleotide sequence ID" value="NZ_JAVIKH010000011.1"/>
</dbReference>
<protein>
    <recommendedName>
        <fullName evidence="3">Mga helix-turn-helix domain-containing protein</fullName>
    </recommendedName>
</protein>
<name>A0ABU4WBK7_9FUSO</name>
<dbReference type="EMBL" id="JAVIKH010000011">
    <property type="protein sequence ID" value="MDX8336604.1"/>
    <property type="molecule type" value="Genomic_DNA"/>
</dbReference>
<gene>
    <name evidence="1" type="ORF">RFV38_08855</name>
</gene>
<dbReference type="Proteomes" id="UP001279681">
    <property type="component" value="Unassembled WGS sequence"/>
</dbReference>
<proteinExistence type="predicted"/>